<accession>A0A2S6CLW6</accession>
<gene>
    <name evidence="3" type="ORF">CBER1_03471</name>
</gene>
<dbReference type="Proteomes" id="UP000237631">
    <property type="component" value="Unassembled WGS sequence"/>
</dbReference>
<feature type="compositionally biased region" description="Basic residues" evidence="1">
    <location>
        <begin position="83"/>
        <end position="94"/>
    </location>
</feature>
<dbReference type="PANTHER" id="PTHR42085">
    <property type="entry name" value="F-BOX DOMAIN-CONTAINING PROTEIN"/>
    <property type="match status" value="1"/>
</dbReference>
<dbReference type="Pfam" id="PF20150">
    <property type="entry name" value="2EXR"/>
    <property type="match status" value="1"/>
</dbReference>
<name>A0A2S6CLW6_9PEZI</name>
<organism evidence="3 4">
    <name type="scientific">Cercospora berteroae</name>
    <dbReference type="NCBI Taxonomy" id="357750"/>
    <lineage>
        <taxon>Eukaryota</taxon>
        <taxon>Fungi</taxon>
        <taxon>Dikarya</taxon>
        <taxon>Ascomycota</taxon>
        <taxon>Pezizomycotina</taxon>
        <taxon>Dothideomycetes</taxon>
        <taxon>Dothideomycetidae</taxon>
        <taxon>Mycosphaerellales</taxon>
        <taxon>Mycosphaerellaceae</taxon>
        <taxon>Cercospora</taxon>
    </lineage>
</organism>
<dbReference type="InterPro" id="IPR045518">
    <property type="entry name" value="2EXR"/>
</dbReference>
<feature type="region of interest" description="Disordered" evidence="1">
    <location>
        <begin position="389"/>
        <end position="411"/>
    </location>
</feature>
<reference evidence="4" key="1">
    <citation type="journal article" date="2017" name="bioRxiv">
        <title>Conservation of a gene cluster reveals novel cercosporin biosynthetic mechanisms and extends production to the genus Colletotrichum.</title>
        <authorList>
            <person name="de Jonge R."/>
            <person name="Ebert M.K."/>
            <person name="Huitt-Roehl C.R."/>
            <person name="Pal P."/>
            <person name="Suttle J.C."/>
            <person name="Spanner R.E."/>
            <person name="Neubauer J.D."/>
            <person name="Jurick W.M.II."/>
            <person name="Stott K.A."/>
            <person name="Secor G.A."/>
            <person name="Thomma B.P.H.J."/>
            <person name="Van de Peer Y."/>
            <person name="Townsend C.A."/>
            <person name="Bolton M.D."/>
        </authorList>
    </citation>
    <scope>NUCLEOTIDE SEQUENCE [LARGE SCALE GENOMIC DNA]</scope>
    <source>
        <strain evidence="4">CBS538.71</strain>
    </source>
</reference>
<feature type="compositionally biased region" description="Acidic residues" evidence="1">
    <location>
        <begin position="48"/>
        <end position="59"/>
    </location>
</feature>
<proteinExistence type="predicted"/>
<dbReference type="InterPro" id="IPR038883">
    <property type="entry name" value="AN11006-like"/>
</dbReference>
<feature type="compositionally biased region" description="Basic and acidic residues" evidence="1">
    <location>
        <begin position="31"/>
        <end position="47"/>
    </location>
</feature>
<sequence>MPTPPAALMMAQADAISRKIGHMHTGRKKRRFDEKMSLDNDLDRDADTNDGETDNEDWTELGLETMRKASLSARSASTENYRKRSLPHTGRHAARTGTGSLRTHAPKTSTPLAHKDERMRQRPHLGGDGIAISTRSENNSSASRELQQPASNNPSSEGPPVQIVFGSSSDQPTADAAQPTPMDVEVDTMNRVVSRFARSAEIDAEIAAITTSDQPIELPLQWPYIKEPDEALRVYYSENTFECIFHTPLIKFLRQLPRKYLRSLKPGSVRLSSKLSHMGFVHRALQDLNARNAEGLRRDVALVPITVEGEADDVWISWNNVDDYDGIRGGWAAGQGKAAKRRRHPAGTHNDCEDDELYTRIAPTHRYMHFSWLAAGVRDVSADDRFRGSDIARPRTRPAPRPSQQDFAATATSANKHTFGIDMTGFLDLPAELRNRVFELVIAHNQLISLSRTVGQAKSPYQQNNPAHQDHEAVLPRLPALAAVNQQVRTEALAIFYGSNTFTSHTVTCAHVFLKSLDKQSLTLLRDVRCTTYQISAVQQVLIPKLMRLVEIYGRGNLSAHAAKVPLRTKRVGTGGSNENFEVSWVSLAELGVWERDPRDIDMVRKRTLLSGY</sequence>
<dbReference type="PANTHER" id="PTHR42085:SF4">
    <property type="entry name" value="F-BOX DOMAIN-CONTAINING PROTEIN"/>
    <property type="match status" value="1"/>
</dbReference>
<dbReference type="EMBL" id="PNEN01000230">
    <property type="protein sequence ID" value="PPJ60713.1"/>
    <property type="molecule type" value="Genomic_DNA"/>
</dbReference>
<evidence type="ECO:0000256" key="1">
    <source>
        <dbReference type="SAM" id="MobiDB-lite"/>
    </source>
</evidence>
<feature type="region of interest" description="Disordered" evidence="1">
    <location>
        <begin position="18"/>
        <end position="182"/>
    </location>
</feature>
<feature type="domain" description="2EXR" evidence="2">
    <location>
        <begin position="425"/>
        <end position="499"/>
    </location>
</feature>
<dbReference type="AlphaFoldDB" id="A0A2S6CLW6"/>
<evidence type="ECO:0000313" key="4">
    <source>
        <dbReference type="Proteomes" id="UP000237631"/>
    </source>
</evidence>
<keyword evidence="4" id="KW-1185">Reference proteome</keyword>
<feature type="compositionally biased region" description="Polar residues" evidence="1">
    <location>
        <begin position="97"/>
        <end position="111"/>
    </location>
</feature>
<evidence type="ECO:0000259" key="2">
    <source>
        <dbReference type="Pfam" id="PF20150"/>
    </source>
</evidence>
<protein>
    <recommendedName>
        <fullName evidence="2">2EXR domain-containing protein</fullName>
    </recommendedName>
</protein>
<feature type="compositionally biased region" description="Basic residues" evidence="1">
    <location>
        <begin position="19"/>
        <end position="30"/>
    </location>
</feature>
<comment type="caution">
    <text evidence="3">The sequence shown here is derived from an EMBL/GenBank/DDBJ whole genome shotgun (WGS) entry which is preliminary data.</text>
</comment>
<dbReference type="OrthoDB" id="3647168at2759"/>
<feature type="compositionally biased region" description="Polar residues" evidence="1">
    <location>
        <begin position="133"/>
        <end position="156"/>
    </location>
</feature>
<evidence type="ECO:0000313" key="3">
    <source>
        <dbReference type="EMBL" id="PPJ60713.1"/>
    </source>
</evidence>